<proteinExistence type="evidence at transcript level"/>
<feature type="region of interest" description="Disordered" evidence="7">
    <location>
        <begin position="344"/>
        <end position="395"/>
    </location>
</feature>
<dbReference type="GO" id="GO:0012505">
    <property type="term" value="C:endomembrane system"/>
    <property type="evidence" value="ECO:0007669"/>
    <property type="project" value="UniProtKB-SubCell"/>
</dbReference>
<dbReference type="GO" id="GO:1904263">
    <property type="term" value="P:positive regulation of TORC1 signaling"/>
    <property type="evidence" value="ECO:0007669"/>
    <property type="project" value="TreeGrafter"/>
</dbReference>
<evidence type="ECO:0000256" key="8">
    <source>
        <dbReference type="SAM" id="Phobius"/>
    </source>
</evidence>
<dbReference type="PANTHER" id="PTHR15146:SF3">
    <property type="entry name" value="THH1_TOM1_TOM3 DOMAIN-CONTAINING PROTEIN"/>
    <property type="match status" value="1"/>
</dbReference>
<evidence type="ECO:0000313" key="9">
    <source>
        <dbReference type="EMBL" id="CAB3250684.1"/>
    </source>
</evidence>
<keyword evidence="3 8" id="KW-0812">Transmembrane</keyword>
<feature type="transmembrane region" description="Helical" evidence="8">
    <location>
        <begin position="147"/>
        <end position="169"/>
    </location>
</feature>
<feature type="transmembrane region" description="Helical" evidence="8">
    <location>
        <begin position="69"/>
        <end position="89"/>
    </location>
</feature>
<feature type="transmembrane region" description="Helical" evidence="8">
    <location>
        <begin position="221"/>
        <end position="243"/>
    </location>
</feature>
<evidence type="ECO:0000256" key="7">
    <source>
        <dbReference type="SAM" id="MobiDB-lite"/>
    </source>
</evidence>
<protein>
    <submittedName>
        <fullName evidence="9">Integral membrane protein GPR137B-like</fullName>
    </submittedName>
</protein>
<comment type="subcellular location">
    <subcellularLocation>
        <location evidence="1">Endomembrane system</location>
        <topology evidence="1">Multi-pass membrane protein</topology>
    </subcellularLocation>
    <subcellularLocation>
        <location evidence="2">Lysosome membrane</location>
    </subcellularLocation>
</comment>
<dbReference type="GO" id="GO:0005765">
    <property type="term" value="C:lysosomal membrane"/>
    <property type="evidence" value="ECO:0007669"/>
    <property type="project" value="UniProtKB-SubCell"/>
</dbReference>
<dbReference type="PANTHER" id="PTHR15146">
    <property type="entry name" value="INTEGRAL MEMBRANE PROTEIN GPR137"/>
    <property type="match status" value="1"/>
</dbReference>
<keyword evidence="6" id="KW-0458">Lysosome</keyword>
<feature type="compositionally biased region" description="Basic residues" evidence="7">
    <location>
        <begin position="377"/>
        <end position="388"/>
    </location>
</feature>
<evidence type="ECO:0000256" key="2">
    <source>
        <dbReference type="ARBA" id="ARBA00004656"/>
    </source>
</evidence>
<keyword evidence="5 8" id="KW-0472">Membrane</keyword>
<dbReference type="InterPro" id="IPR029723">
    <property type="entry name" value="GPR137"/>
</dbReference>
<gene>
    <name evidence="9" type="primary">Gpr137b</name>
</gene>
<name>A0A6F9DDF0_9ASCI</name>
<dbReference type="CDD" id="cd21464">
    <property type="entry name" value="7tm_GPR137"/>
    <property type="match status" value="1"/>
</dbReference>
<dbReference type="EMBL" id="LR785570">
    <property type="protein sequence ID" value="CAB3250684.1"/>
    <property type="molecule type" value="mRNA"/>
</dbReference>
<accession>A0A6F9DDF0</accession>
<feature type="transmembrane region" description="Helical" evidence="8">
    <location>
        <begin position="36"/>
        <end position="57"/>
    </location>
</feature>
<feature type="transmembrane region" description="Helical" evidence="8">
    <location>
        <begin position="101"/>
        <end position="126"/>
    </location>
</feature>
<dbReference type="AlphaFoldDB" id="A0A6F9DDF0"/>
<evidence type="ECO:0000256" key="5">
    <source>
        <dbReference type="ARBA" id="ARBA00023136"/>
    </source>
</evidence>
<evidence type="ECO:0000256" key="4">
    <source>
        <dbReference type="ARBA" id="ARBA00022989"/>
    </source>
</evidence>
<keyword evidence="4 8" id="KW-1133">Transmembrane helix</keyword>
<sequence>MASCPNSTVPITHNNGSMPSPFIPSVPGNVTLSLTVFYLIMYFALFISVYIQLWLILFYNYKRFSFQTVFLFLCACWSALRATLFSFYFKNTVVANELPVFAYWLLYCFPVCLQFFTLCLLNLYFAQVMFKAKPKYAANPNKYIYPLRTFCIVAIVIFLGMNVSCAIVVQTQQNDEPQVNLIRAIVVARVLVNDLLFVICAVSLAYCIFKISKTTSANILLEAKGTTVCQAVSVGIVIVLLYASRAIYNLLAISPLRCSKLSSFNFNWYNVSDQADLVNLNGSSYIVFGVVLFIWELLPTTLTIIFFRVKKNGQSVQTSISAITPNGYNTRVYFFDNPHRYDSEEDLTTGRSRGNGDSSGFLQVSAHHIQQGSPRRNSSKHSPGRRLTHSTPPIE</sequence>
<organism evidence="9">
    <name type="scientific">Phallusia mammillata</name>
    <dbReference type="NCBI Taxonomy" id="59560"/>
    <lineage>
        <taxon>Eukaryota</taxon>
        <taxon>Metazoa</taxon>
        <taxon>Chordata</taxon>
        <taxon>Tunicata</taxon>
        <taxon>Ascidiacea</taxon>
        <taxon>Phlebobranchia</taxon>
        <taxon>Ascidiidae</taxon>
        <taxon>Phallusia</taxon>
    </lineage>
</organism>
<evidence type="ECO:0000256" key="3">
    <source>
        <dbReference type="ARBA" id="ARBA00022692"/>
    </source>
</evidence>
<reference evidence="9" key="1">
    <citation type="submission" date="2020-04" db="EMBL/GenBank/DDBJ databases">
        <authorList>
            <person name="Neveu A P."/>
        </authorList>
    </citation>
    <scope>NUCLEOTIDE SEQUENCE</scope>
    <source>
        <tissue evidence="9">Whole embryo</tissue>
    </source>
</reference>
<evidence type="ECO:0000256" key="1">
    <source>
        <dbReference type="ARBA" id="ARBA00004127"/>
    </source>
</evidence>
<feature type="compositionally biased region" description="Polar residues" evidence="7">
    <location>
        <begin position="349"/>
        <end position="376"/>
    </location>
</feature>
<evidence type="ECO:0000256" key="6">
    <source>
        <dbReference type="ARBA" id="ARBA00023228"/>
    </source>
</evidence>
<feature type="transmembrane region" description="Helical" evidence="8">
    <location>
        <begin position="285"/>
        <end position="307"/>
    </location>
</feature>
<feature type="transmembrane region" description="Helical" evidence="8">
    <location>
        <begin position="181"/>
        <end position="209"/>
    </location>
</feature>